<keyword evidence="4" id="KW-0131">Cell cycle</keyword>
<evidence type="ECO:0000259" key="8">
    <source>
        <dbReference type="SMART" id="SM01332"/>
    </source>
</evidence>
<feature type="domain" description="Cyclin-like" evidence="7">
    <location>
        <begin position="55"/>
        <end position="146"/>
    </location>
</feature>
<dbReference type="InterPro" id="IPR048258">
    <property type="entry name" value="Cyclins_cyclin-box"/>
</dbReference>
<dbReference type="InterPro" id="IPR039361">
    <property type="entry name" value="Cyclin"/>
</dbReference>
<comment type="caution">
    <text evidence="9">The sequence shown here is derived from an EMBL/GenBank/DDBJ whole genome shotgun (WGS) entry which is preliminary data.</text>
</comment>
<evidence type="ECO:0000256" key="6">
    <source>
        <dbReference type="SAM" id="MobiDB-lite"/>
    </source>
</evidence>
<dbReference type="InterPro" id="IPR036915">
    <property type="entry name" value="Cyclin-like_sf"/>
</dbReference>
<keyword evidence="3 5" id="KW-0195">Cyclin</keyword>
<evidence type="ECO:0000256" key="4">
    <source>
        <dbReference type="ARBA" id="ARBA00023306"/>
    </source>
</evidence>
<evidence type="ECO:0000256" key="5">
    <source>
        <dbReference type="RuleBase" id="RU000383"/>
    </source>
</evidence>
<evidence type="ECO:0000313" key="10">
    <source>
        <dbReference type="Proteomes" id="UP001202328"/>
    </source>
</evidence>
<evidence type="ECO:0000256" key="1">
    <source>
        <dbReference type="ARBA" id="ARBA00009065"/>
    </source>
</evidence>
<dbReference type="Gene3D" id="1.10.472.10">
    <property type="entry name" value="Cyclin-like"/>
    <property type="match status" value="2"/>
</dbReference>
<proteinExistence type="inferred from homology"/>
<dbReference type="PROSITE" id="PS00292">
    <property type="entry name" value="CYCLINS"/>
    <property type="match status" value="1"/>
</dbReference>
<evidence type="ECO:0000256" key="2">
    <source>
        <dbReference type="ARBA" id="ARBA00022618"/>
    </source>
</evidence>
<feature type="region of interest" description="Disordered" evidence="6">
    <location>
        <begin position="276"/>
        <end position="297"/>
    </location>
</feature>
<comment type="similarity">
    <text evidence="1">Belongs to the cyclin family. Cyclin D subfamily.</text>
</comment>
<dbReference type="AlphaFoldDB" id="A0AAD4TFE6"/>
<dbReference type="Proteomes" id="UP001202328">
    <property type="component" value="Unassembled WGS sequence"/>
</dbReference>
<dbReference type="CDD" id="cd20543">
    <property type="entry name" value="CYCLIN_AtCycD-like_rpt1"/>
    <property type="match status" value="1"/>
</dbReference>
<organism evidence="9 10">
    <name type="scientific">Papaver atlanticum</name>
    <dbReference type="NCBI Taxonomy" id="357466"/>
    <lineage>
        <taxon>Eukaryota</taxon>
        <taxon>Viridiplantae</taxon>
        <taxon>Streptophyta</taxon>
        <taxon>Embryophyta</taxon>
        <taxon>Tracheophyta</taxon>
        <taxon>Spermatophyta</taxon>
        <taxon>Magnoliopsida</taxon>
        <taxon>Ranunculales</taxon>
        <taxon>Papaveraceae</taxon>
        <taxon>Papaveroideae</taxon>
        <taxon>Papaver</taxon>
    </lineage>
</organism>
<dbReference type="InterPro" id="IPR006671">
    <property type="entry name" value="Cyclin_N"/>
</dbReference>
<evidence type="ECO:0000256" key="3">
    <source>
        <dbReference type="ARBA" id="ARBA00023127"/>
    </source>
</evidence>
<name>A0AAD4TFE6_9MAGN</name>
<protein>
    <recommendedName>
        <fullName evidence="11">Cyclin N-terminal domain-containing protein</fullName>
    </recommendedName>
</protein>
<dbReference type="SUPFAM" id="SSF47954">
    <property type="entry name" value="Cyclin-like"/>
    <property type="match status" value="2"/>
</dbReference>
<dbReference type="SMART" id="SM01332">
    <property type="entry name" value="Cyclin_C"/>
    <property type="match status" value="1"/>
</dbReference>
<dbReference type="PANTHER" id="PTHR10177">
    <property type="entry name" value="CYCLINS"/>
    <property type="match status" value="1"/>
</dbReference>
<evidence type="ECO:0008006" key="11">
    <source>
        <dbReference type="Google" id="ProtNLM"/>
    </source>
</evidence>
<evidence type="ECO:0000313" key="9">
    <source>
        <dbReference type="EMBL" id="KAI3954086.1"/>
    </source>
</evidence>
<sequence length="317" mass="36059">MSDIISCPDYMLPDLLCYDEDAESLSLELDDNGFGYRSRFESQALDSFAREESIEWILKVYTFFRFQPLTAYLAVNYMDRFLASRCFPPANGWPLKLLSVACLSLAAKMEEPIVPSLLDLQVYGVTNSKFIFEHQTIRRMELMVLGALDWRLRSITPFTFIDFFAHKLDSTGTLINYLVSRATQIILHIIREISFIEYYASTVAVAAIVRAANEIPLLSSSTLVHNPGKAEEWCHGLNKESIISCYDLMEDVVTEIKQRSSRLTPKLLPQLRITTQPIGSSDSSSSSSSSTSSSQKRRKLNNLLWVDDIDYEDKDKL</sequence>
<dbReference type="FunFam" id="1.10.472.10:FF:000060">
    <property type="entry name" value="D6-type cyclin"/>
    <property type="match status" value="1"/>
</dbReference>
<dbReference type="SMART" id="SM00385">
    <property type="entry name" value="CYCLIN"/>
    <property type="match status" value="1"/>
</dbReference>
<dbReference type="InterPro" id="IPR004367">
    <property type="entry name" value="Cyclin_C-dom"/>
</dbReference>
<reference evidence="9" key="1">
    <citation type="submission" date="2022-04" db="EMBL/GenBank/DDBJ databases">
        <title>A functionally conserved STORR gene fusion in Papaver species that diverged 16.8 million years ago.</title>
        <authorList>
            <person name="Catania T."/>
        </authorList>
    </citation>
    <scope>NUCLEOTIDE SEQUENCE</scope>
    <source>
        <strain evidence="9">S-188037</strain>
    </source>
</reference>
<keyword evidence="2" id="KW-0132">Cell division</keyword>
<gene>
    <name evidence="9" type="ORF">MKW98_017910</name>
</gene>
<dbReference type="Pfam" id="PF00134">
    <property type="entry name" value="Cyclin_N"/>
    <property type="match status" value="1"/>
</dbReference>
<accession>A0AAD4TFE6</accession>
<keyword evidence="10" id="KW-1185">Reference proteome</keyword>
<feature type="domain" description="Cyclin C-terminal" evidence="8">
    <location>
        <begin position="155"/>
        <end position="292"/>
    </location>
</feature>
<dbReference type="Pfam" id="PF02984">
    <property type="entry name" value="Cyclin_C"/>
    <property type="match status" value="1"/>
</dbReference>
<dbReference type="EMBL" id="JAJJMB010002020">
    <property type="protein sequence ID" value="KAI3954086.1"/>
    <property type="molecule type" value="Genomic_DNA"/>
</dbReference>
<evidence type="ECO:0000259" key="7">
    <source>
        <dbReference type="SMART" id="SM00385"/>
    </source>
</evidence>
<dbReference type="InterPro" id="IPR013763">
    <property type="entry name" value="Cyclin-like_dom"/>
</dbReference>
<feature type="compositionally biased region" description="Low complexity" evidence="6">
    <location>
        <begin position="280"/>
        <end position="294"/>
    </location>
</feature>
<dbReference type="GO" id="GO:0051301">
    <property type="term" value="P:cell division"/>
    <property type="evidence" value="ECO:0007669"/>
    <property type="project" value="UniProtKB-KW"/>
</dbReference>